<dbReference type="GO" id="GO:0001046">
    <property type="term" value="F:core promoter sequence-specific DNA binding"/>
    <property type="evidence" value="ECO:0007669"/>
    <property type="project" value="TreeGrafter"/>
</dbReference>
<dbReference type="Proteomes" id="UP000186905">
    <property type="component" value="Unassembled WGS sequence"/>
</dbReference>
<sequence length="163" mass="18944">MDELVEDYETNQVLIDLLFPVIERYEEEVGRFQEFNEHMDSVDQGVAMLSVIIDQNKLKLCELPEIGGKSLVSQILNGNRSLTLKHITALSDRFGIPEEMFIANQRDLVLYDQTFDAFEQELNAVPDANEGMNDLLNRKSPWEGWWLLVRKTRTVFCELTFKK</sequence>
<evidence type="ECO:0000313" key="2">
    <source>
        <dbReference type="Proteomes" id="UP000186905"/>
    </source>
</evidence>
<proteinExistence type="predicted"/>
<dbReference type="AlphaFoldDB" id="A0A1Q9H7I2"/>
<name>A0A1Q9H7I2_9GAMM</name>
<dbReference type="InterPro" id="IPR039060">
    <property type="entry name" value="Antitox_HigA"/>
</dbReference>
<dbReference type="GO" id="GO:0006355">
    <property type="term" value="P:regulation of DNA-templated transcription"/>
    <property type="evidence" value="ECO:0007669"/>
    <property type="project" value="InterPro"/>
</dbReference>
<dbReference type="OrthoDB" id="5771335at2"/>
<comment type="caution">
    <text evidence="1">The sequence shown here is derived from an EMBL/GenBank/DDBJ whole genome shotgun (WGS) entry which is preliminary data.</text>
</comment>
<organism evidence="1 2">
    <name type="scientific">Photobacterium proteolyticum</name>
    <dbReference type="NCBI Taxonomy" id="1903952"/>
    <lineage>
        <taxon>Bacteria</taxon>
        <taxon>Pseudomonadati</taxon>
        <taxon>Pseudomonadota</taxon>
        <taxon>Gammaproteobacteria</taxon>
        <taxon>Vibrionales</taxon>
        <taxon>Vibrionaceae</taxon>
        <taxon>Photobacterium</taxon>
    </lineage>
</organism>
<reference evidence="1 2" key="1">
    <citation type="submission" date="2016-09" db="EMBL/GenBank/DDBJ databases">
        <title>Photobacterium proteolyticum sp. nov. a protease producing bacterium isolated from ocean sediments of Laizhou Bay.</title>
        <authorList>
            <person name="Li Y."/>
        </authorList>
    </citation>
    <scope>NUCLEOTIDE SEQUENCE [LARGE SCALE GENOMIC DNA]</scope>
    <source>
        <strain evidence="1 2">13-12</strain>
    </source>
</reference>
<dbReference type="RefSeq" id="WP_075761627.1">
    <property type="nucleotide sequence ID" value="NZ_MJIL01000020.1"/>
</dbReference>
<evidence type="ECO:0000313" key="1">
    <source>
        <dbReference type="EMBL" id="OLQ83792.1"/>
    </source>
</evidence>
<protein>
    <recommendedName>
        <fullName evidence="3">HTH cro/C1-type domain-containing protein</fullName>
    </recommendedName>
</protein>
<dbReference type="PANTHER" id="PTHR40455:SF1">
    <property type="entry name" value="ANTITOXIN HIGA"/>
    <property type="match status" value="1"/>
</dbReference>
<keyword evidence="2" id="KW-1185">Reference proteome</keyword>
<dbReference type="PANTHER" id="PTHR40455">
    <property type="entry name" value="ANTITOXIN HIGA"/>
    <property type="match status" value="1"/>
</dbReference>
<accession>A0A1Q9H7I2</accession>
<gene>
    <name evidence="1" type="ORF">BIT28_07420</name>
</gene>
<evidence type="ECO:0008006" key="3">
    <source>
        <dbReference type="Google" id="ProtNLM"/>
    </source>
</evidence>
<dbReference type="EMBL" id="MJIL01000020">
    <property type="protein sequence ID" value="OLQ83792.1"/>
    <property type="molecule type" value="Genomic_DNA"/>
</dbReference>
<dbReference type="STRING" id="1903952.BIT28_07420"/>